<dbReference type="Proteomes" id="UP001219605">
    <property type="component" value="Chromosome"/>
</dbReference>
<evidence type="ECO:0000313" key="3">
    <source>
        <dbReference type="Proteomes" id="UP001219605"/>
    </source>
</evidence>
<dbReference type="SUPFAM" id="SSF52317">
    <property type="entry name" value="Class I glutamine amidotransferase-like"/>
    <property type="match status" value="1"/>
</dbReference>
<reference evidence="2 3" key="1">
    <citation type="submission" date="2023-02" db="EMBL/GenBank/DDBJ databases">
        <authorList>
            <person name="Mo P."/>
        </authorList>
    </citation>
    <scope>NUCLEOTIDE SEQUENCE [LARGE SCALE GENOMIC DNA]</scope>
    <source>
        <strain evidence="2 3">HUAS 3</strain>
    </source>
</reference>
<dbReference type="PANTHER" id="PTHR40469:SF2">
    <property type="entry name" value="GALACTOSE-BINDING DOMAIN-LIKE SUPERFAMILY PROTEIN"/>
    <property type="match status" value="1"/>
</dbReference>
<dbReference type="Gene3D" id="3.40.50.880">
    <property type="match status" value="1"/>
</dbReference>
<name>A0ABY7ZLU2_9ACTN</name>
<evidence type="ECO:0000313" key="2">
    <source>
        <dbReference type="EMBL" id="WDZ83411.1"/>
    </source>
</evidence>
<evidence type="ECO:0000259" key="1">
    <source>
        <dbReference type="Pfam" id="PF06283"/>
    </source>
</evidence>
<protein>
    <submittedName>
        <fullName evidence="2">ThuA domain-containing protein</fullName>
    </submittedName>
</protein>
<dbReference type="EMBL" id="CP118615">
    <property type="protein sequence ID" value="WDZ83411.1"/>
    <property type="molecule type" value="Genomic_DNA"/>
</dbReference>
<keyword evidence="3" id="KW-1185">Reference proteome</keyword>
<dbReference type="InterPro" id="IPR029010">
    <property type="entry name" value="ThuA-like"/>
</dbReference>
<proteinExistence type="predicted"/>
<dbReference type="Pfam" id="PF06283">
    <property type="entry name" value="ThuA"/>
    <property type="match status" value="1"/>
</dbReference>
<dbReference type="PANTHER" id="PTHR40469">
    <property type="entry name" value="SECRETED GLYCOSYL HYDROLASE"/>
    <property type="match status" value="1"/>
</dbReference>
<accession>A0ABY7ZLU2</accession>
<feature type="domain" description="ThuA-like" evidence="1">
    <location>
        <begin position="5"/>
        <end position="216"/>
    </location>
</feature>
<gene>
    <name evidence="2" type="ORF">PVK37_23535</name>
</gene>
<dbReference type="RefSeq" id="WP_275029910.1">
    <property type="nucleotide sequence ID" value="NZ_CP118615.1"/>
</dbReference>
<sequence>MSVELLVFSRTAGYRHDSIPAGVRALRELAVDHGVEVTATEDEAVFTPDRLAGVAAVVFLNTSGEVLDAGQRRAFEGYLRAGGGFVGVHAAADTGYDWPFYGRLVGAYFSDHPPQVQRATLVVTDRDHPATAHLGPTWVREDEWYNFRSTVPGAARVLVSLDVSSYQGSTMGAGHPHAWCAEVAGGRSFYTAGGHTVAAYDEPDFRAHLWGGVTWAAGRAGGAG</sequence>
<dbReference type="InterPro" id="IPR029062">
    <property type="entry name" value="Class_I_gatase-like"/>
</dbReference>
<organism evidence="2 3">
    <name type="scientific">Micromonospora cathayae</name>
    <dbReference type="NCBI Taxonomy" id="3028804"/>
    <lineage>
        <taxon>Bacteria</taxon>
        <taxon>Bacillati</taxon>
        <taxon>Actinomycetota</taxon>
        <taxon>Actinomycetes</taxon>
        <taxon>Micromonosporales</taxon>
        <taxon>Micromonosporaceae</taxon>
        <taxon>Micromonospora</taxon>
    </lineage>
</organism>